<dbReference type="OrthoDB" id="17644at2759"/>
<evidence type="ECO:0000256" key="7">
    <source>
        <dbReference type="ARBA" id="ARBA00023132"/>
    </source>
</evidence>
<evidence type="ECO:0000256" key="2">
    <source>
        <dbReference type="ARBA" id="ARBA00005573"/>
    </source>
</evidence>
<keyword evidence="9" id="KW-0472">Membrane</keyword>
<comment type="caution">
    <text evidence="10">The sequence shown here is derived from an EMBL/GenBank/DDBJ whole genome shotgun (WGS) entry which is preliminary data.</text>
</comment>
<proteinExistence type="inferred from homology"/>
<name>A0A443SR08_9ACAR</name>
<dbReference type="GO" id="GO:0045893">
    <property type="term" value="P:positive regulation of DNA-templated transcription"/>
    <property type="evidence" value="ECO:0007669"/>
    <property type="project" value="TreeGrafter"/>
</dbReference>
<dbReference type="PANTHER" id="PTHR13373:SF21">
    <property type="entry name" value="NUCLEAR PORE COMPLEX PROTEIN NUP85"/>
    <property type="match status" value="1"/>
</dbReference>
<dbReference type="AlphaFoldDB" id="A0A443SR08"/>
<keyword evidence="11" id="KW-1185">Reference proteome</keyword>
<comment type="similarity">
    <text evidence="2 9">Belongs to the nucleoporin Nup85 family.</text>
</comment>
<dbReference type="InterPro" id="IPR011502">
    <property type="entry name" value="Nucleoporin_Nup85"/>
</dbReference>
<dbReference type="PANTHER" id="PTHR13373">
    <property type="entry name" value="FROUNT PROTEIN-RELATED"/>
    <property type="match status" value="1"/>
</dbReference>
<comment type="function">
    <text evidence="9">Functions as a component of the nuclear pore complex (NPC).</text>
</comment>
<evidence type="ECO:0000256" key="8">
    <source>
        <dbReference type="ARBA" id="ARBA00023242"/>
    </source>
</evidence>
<comment type="subunit">
    <text evidence="9">Component of the nuclear pore complex (NPC).</text>
</comment>
<evidence type="ECO:0000256" key="4">
    <source>
        <dbReference type="ARBA" id="ARBA00022816"/>
    </source>
</evidence>
<evidence type="ECO:0000256" key="1">
    <source>
        <dbReference type="ARBA" id="ARBA00004567"/>
    </source>
</evidence>
<reference evidence="10 11" key="1">
    <citation type="journal article" date="2018" name="Gigascience">
        <title>Genomes of trombidid mites reveal novel predicted allergens and laterally-transferred genes associated with secondary metabolism.</title>
        <authorList>
            <person name="Dong X."/>
            <person name="Chaisiri K."/>
            <person name="Xia D."/>
            <person name="Armstrong S.D."/>
            <person name="Fang Y."/>
            <person name="Donnelly M.J."/>
            <person name="Kadowaki T."/>
            <person name="McGarry J.W."/>
            <person name="Darby A.C."/>
            <person name="Makepeace B.L."/>
        </authorList>
    </citation>
    <scope>NUCLEOTIDE SEQUENCE [LARGE SCALE GENOMIC DNA]</scope>
    <source>
        <strain evidence="10">UoL-UT</strain>
    </source>
</reference>
<keyword evidence="6 9" id="KW-0811">Translocation</keyword>
<evidence type="ECO:0000256" key="5">
    <source>
        <dbReference type="ARBA" id="ARBA00022927"/>
    </source>
</evidence>
<accession>A0A443SR08</accession>
<dbReference type="GO" id="GO:0031080">
    <property type="term" value="C:nuclear pore outer ring"/>
    <property type="evidence" value="ECO:0007669"/>
    <property type="project" value="TreeGrafter"/>
</dbReference>
<dbReference type="GO" id="GO:0017056">
    <property type="term" value="F:structural constituent of nuclear pore"/>
    <property type="evidence" value="ECO:0007669"/>
    <property type="project" value="TreeGrafter"/>
</dbReference>
<keyword evidence="8 9" id="KW-0539">Nucleus</keyword>
<gene>
    <name evidence="10" type="ORF">B4U80_11572</name>
</gene>
<dbReference type="Proteomes" id="UP000288716">
    <property type="component" value="Unassembled WGS sequence"/>
</dbReference>
<dbReference type="VEuPathDB" id="VectorBase:LDEU002098"/>
<evidence type="ECO:0000313" key="11">
    <source>
        <dbReference type="Proteomes" id="UP000288716"/>
    </source>
</evidence>
<protein>
    <recommendedName>
        <fullName evidence="9">Nuclear pore complex protein Nup85</fullName>
    </recommendedName>
</protein>
<dbReference type="GO" id="GO:0006406">
    <property type="term" value="P:mRNA export from nucleus"/>
    <property type="evidence" value="ECO:0007669"/>
    <property type="project" value="TreeGrafter"/>
</dbReference>
<evidence type="ECO:0000256" key="3">
    <source>
        <dbReference type="ARBA" id="ARBA00022448"/>
    </source>
</evidence>
<keyword evidence="4 9" id="KW-0509">mRNA transport</keyword>
<comment type="subcellular location">
    <subcellularLocation>
        <location evidence="1 9">Nucleus</location>
        <location evidence="1 9">Nuclear pore complex</location>
    </subcellularLocation>
</comment>
<dbReference type="Pfam" id="PF07575">
    <property type="entry name" value="Nucleopor_Nup85"/>
    <property type="match status" value="1"/>
</dbReference>
<organism evidence="10 11">
    <name type="scientific">Leptotrombidium deliense</name>
    <dbReference type="NCBI Taxonomy" id="299467"/>
    <lineage>
        <taxon>Eukaryota</taxon>
        <taxon>Metazoa</taxon>
        <taxon>Ecdysozoa</taxon>
        <taxon>Arthropoda</taxon>
        <taxon>Chelicerata</taxon>
        <taxon>Arachnida</taxon>
        <taxon>Acari</taxon>
        <taxon>Acariformes</taxon>
        <taxon>Trombidiformes</taxon>
        <taxon>Prostigmata</taxon>
        <taxon>Anystina</taxon>
        <taxon>Parasitengona</taxon>
        <taxon>Trombiculoidea</taxon>
        <taxon>Trombiculidae</taxon>
        <taxon>Leptotrombidium</taxon>
    </lineage>
</organism>
<dbReference type="EMBL" id="NCKV01000705">
    <property type="protein sequence ID" value="RWS29943.1"/>
    <property type="molecule type" value="Genomic_DNA"/>
</dbReference>
<evidence type="ECO:0000313" key="10">
    <source>
        <dbReference type="EMBL" id="RWS29943.1"/>
    </source>
</evidence>
<keyword evidence="3 9" id="KW-0813">Transport</keyword>
<evidence type="ECO:0000256" key="9">
    <source>
        <dbReference type="RuleBase" id="RU365073"/>
    </source>
</evidence>
<evidence type="ECO:0000256" key="6">
    <source>
        <dbReference type="ARBA" id="ARBA00023010"/>
    </source>
</evidence>
<keyword evidence="7 9" id="KW-0906">Nuclear pore complex</keyword>
<sequence>MSRHLVSESSFVFKEVQRSNIVKDALSKKDVVKASRKYRSIIHATTSKLDVNNFLEEKLSYNQIEIIWHLCEILFIDLHQTGILLTQLLAWIRWHHPEVNQKTEVILNCSSPHAHEDYWDLVSSFILRGETENALNLLKLHPSANKGEFIVVCDLLQKMPVFSSNQALYEYDLRWQAWSSECRQHFEAFEDSEHLHHILGILAGDVPTFKHVLHLTDSWYHLMISLLLYTDPAIKEIDISVFSKQCVDIYLKHDPTKELTPFDNILIAAFNYDLMQVIIEASSSIKDNWWFVTHFVDLLYNGNLLDFYEIVDSHKLRESLILDYANSLMSHPSLWQIAIDYLEACPLLGRQHIELVLERIPFDDERKALKLVNAAEKRGLNDVGKSIYKVIARRWLSRDRLGSALIWAVRSEDPALINYLAELYLKQYVEKQQFIDEDVLVNLGPSMLTSDRLIFLGKYCEFYQLRKQRLLPEAGAVLVSLLSSKISPKFFIPTLLTDSIVLLEAERQVLNSDQSFQILEALDDFCVSVTTEAHSSQTDTEMMSDAFKGKEQILRLALSRNIARSSISLK</sequence>
<dbReference type="STRING" id="299467.A0A443SR08"/>
<keyword evidence="5 9" id="KW-0653">Protein transport</keyword>
<dbReference type="GO" id="GO:0031965">
    <property type="term" value="C:nuclear membrane"/>
    <property type="evidence" value="ECO:0007669"/>
    <property type="project" value="UniProtKB-UniRule"/>
</dbReference>
<dbReference type="GO" id="GO:0006606">
    <property type="term" value="P:protein import into nucleus"/>
    <property type="evidence" value="ECO:0007669"/>
    <property type="project" value="TreeGrafter"/>
</dbReference>